<feature type="region of interest" description="Disordered" evidence="1">
    <location>
        <begin position="72"/>
        <end position="111"/>
    </location>
</feature>
<dbReference type="AlphaFoldDB" id="A0A8S2A549"/>
<protein>
    <submittedName>
        <fullName evidence="2">Uncharacterized protein</fullName>
    </submittedName>
</protein>
<keyword evidence="3" id="KW-1185">Reference proteome</keyword>
<organism evidence="2 3">
    <name type="scientific">Arabidopsis arenosa</name>
    <name type="common">Sand rock-cress</name>
    <name type="synonym">Cardaminopsis arenosa</name>
    <dbReference type="NCBI Taxonomy" id="38785"/>
    <lineage>
        <taxon>Eukaryota</taxon>
        <taxon>Viridiplantae</taxon>
        <taxon>Streptophyta</taxon>
        <taxon>Embryophyta</taxon>
        <taxon>Tracheophyta</taxon>
        <taxon>Spermatophyta</taxon>
        <taxon>Magnoliopsida</taxon>
        <taxon>eudicotyledons</taxon>
        <taxon>Gunneridae</taxon>
        <taxon>Pentapetalae</taxon>
        <taxon>rosids</taxon>
        <taxon>malvids</taxon>
        <taxon>Brassicales</taxon>
        <taxon>Brassicaceae</taxon>
        <taxon>Camelineae</taxon>
        <taxon>Arabidopsis</taxon>
    </lineage>
</organism>
<reference evidence="2" key="1">
    <citation type="submission" date="2021-01" db="EMBL/GenBank/DDBJ databases">
        <authorList>
            <person name="Bezrukov I."/>
        </authorList>
    </citation>
    <scope>NUCLEOTIDE SEQUENCE</scope>
</reference>
<feature type="compositionally biased region" description="Polar residues" evidence="1">
    <location>
        <begin position="33"/>
        <end position="51"/>
    </location>
</feature>
<feature type="compositionally biased region" description="Polar residues" evidence="1">
    <location>
        <begin position="96"/>
        <end position="111"/>
    </location>
</feature>
<feature type="compositionally biased region" description="Basic residues" evidence="1">
    <location>
        <begin position="1"/>
        <end position="11"/>
    </location>
</feature>
<feature type="compositionally biased region" description="Low complexity" evidence="1">
    <location>
        <begin position="12"/>
        <end position="30"/>
    </location>
</feature>
<evidence type="ECO:0000313" key="3">
    <source>
        <dbReference type="Proteomes" id="UP000682877"/>
    </source>
</evidence>
<accession>A0A8S2A549</accession>
<feature type="compositionally biased region" description="Low complexity" evidence="1">
    <location>
        <begin position="76"/>
        <end position="95"/>
    </location>
</feature>
<dbReference type="Proteomes" id="UP000682877">
    <property type="component" value="Chromosome 4"/>
</dbReference>
<proteinExistence type="predicted"/>
<evidence type="ECO:0000313" key="2">
    <source>
        <dbReference type="EMBL" id="CAE6015085.1"/>
    </source>
</evidence>
<name>A0A8S2A549_ARAAE</name>
<feature type="region of interest" description="Disordered" evidence="1">
    <location>
        <begin position="156"/>
        <end position="183"/>
    </location>
</feature>
<gene>
    <name evidence="2" type="ORF">AARE701A_LOCUS9858</name>
</gene>
<feature type="region of interest" description="Disordered" evidence="1">
    <location>
        <begin position="1"/>
        <end position="51"/>
    </location>
</feature>
<dbReference type="EMBL" id="LR999454">
    <property type="protein sequence ID" value="CAE6015085.1"/>
    <property type="molecule type" value="Genomic_DNA"/>
</dbReference>
<sequence>MGKSSKAKKKPPGGISLLRSTSPASSPSISDGGVSQSPSGSTVAPGSPVNASALSAEKGSAIIQTQIVVSSDLGNKQQKQQTLGSSSGTSQGSQLPSKPSHNASATALATGSAISKTLASGELDLGQQIEEVISANPPDPLVSSIDISLPQSKSVAVVSNSVEPKEPQDPKSSPPKISKDPWVDLFKGPSKNLSKKGKAFILPSGEACVKIPNSVIERNLGLELDSFSVLC</sequence>
<evidence type="ECO:0000256" key="1">
    <source>
        <dbReference type="SAM" id="MobiDB-lite"/>
    </source>
</evidence>